<dbReference type="EMBL" id="JAUIRO010000009">
    <property type="protein sequence ID" value="KAK0702124.1"/>
    <property type="molecule type" value="Genomic_DNA"/>
</dbReference>
<evidence type="ECO:0000313" key="2">
    <source>
        <dbReference type="EMBL" id="KAK0702124.1"/>
    </source>
</evidence>
<evidence type="ECO:0000313" key="3">
    <source>
        <dbReference type="Proteomes" id="UP001172101"/>
    </source>
</evidence>
<dbReference type="InterPro" id="IPR011990">
    <property type="entry name" value="TPR-like_helical_dom_sf"/>
</dbReference>
<dbReference type="RefSeq" id="XP_060289788.1">
    <property type="nucleotide sequence ID" value="XM_060440732.1"/>
</dbReference>
<reference evidence="2" key="1">
    <citation type="submission" date="2023-06" db="EMBL/GenBank/DDBJ databases">
        <title>Genome-scale phylogeny and comparative genomics of the fungal order Sordariales.</title>
        <authorList>
            <consortium name="Lawrence Berkeley National Laboratory"/>
            <person name="Hensen N."/>
            <person name="Bonometti L."/>
            <person name="Westerberg I."/>
            <person name="Brannstrom I.O."/>
            <person name="Guillou S."/>
            <person name="Cros-Aarteil S."/>
            <person name="Calhoun S."/>
            <person name="Haridas S."/>
            <person name="Kuo A."/>
            <person name="Mondo S."/>
            <person name="Pangilinan J."/>
            <person name="Riley R."/>
            <person name="LaButti K."/>
            <person name="Andreopoulos B."/>
            <person name="Lipzen A."/>
            <person name="Chen C."/>
            <person name="Yanf M."/>
            <person name="Daum C."/>
            <person name="Ng V."/>
            <person name="Clum A."/>
            <person name="Steindorff A."/>
            <person name="Ohm R."/>
            <person name="Martin F."/>
            <person name="Silar P."/>
            <person name="Natvig D."/>
            <person name="Lalanne C."/>
            <person name="Gautier V."/>
            <person name="Ament-velasquez S.L."/>
            <person name="Kruys A."/>
            <person name="Hutchinson M.I."/>
            <person name="Powell A.J."/>
            <person name="Barry K."/>
            <person name="Miller A.N."/>
            <person name="Grigoriev I.V."/>
            <person name="Debuchy R."/>
            <person name="Gladieux P."/>
            <person name="Thoren M.H."/>
            <person name="Johannesson H."/>
        </authorList>
    </citation>
    <scope>NUCLEOTIDE SEQUENCE</scope>
    <source>
        <strain evidence="2">SMH2392-1A</strain>
    </source>
</reference>
<protein>
    <submittedName>
        <fullName evidence="2">Uncharacterized protein</fullName>
    </submittedName>
</protein>
<dbReference type="Gene3D" id="1.25.40.10">
    <property type="entry name" value="Tetratricopeptide repeat domain"/>
    <property type="match status" value="1"/>
</dbReference>
<name>A0AA40DG19_9PEZI</name>
<evidence type="ECO:0000256" key="1">
    <source>
        <dbReference type="SAM" id="MobiDB-lite"/>
    </source>
</evidence>
<dbReference type="GeneID" id="85324002"/>
<comment type="caution">
    <text evidence="2">The sequence shown here is derived from an EMBL/GenBank/DDBJ whole genome shotgun (WGS) entry which is preliminary data.</text>
</comment>
<organism evidence="2 3">
    <name type="scientific">Lasiosphaeria miniovina</name>
    <dbReference type="NCBI Taxonomy" id="1954250"/>
    <lineage>
        <taxon>Eukaryota</taxon>
        <taxon>Fungi</taxon>
        <taxon>Dikarya</taxon>
        <taxon>Ascomycota</taxon>
        <taxon>Pezizomycotina</taxon>
        <taxon>Sordariomycetes</taxon>
        <taxon>Sordariomycetidae</taxon>
        <taxon>Sordariales</taxon>
        <taxon>Lasiosphaeriaceae</taxon>
        <taxon>Lasiosphaeria</taxon>
    </lineage>
</organism>
<accession>A0AA40DG19</accession>
<sequence length="296" mass="33507">MIQSYGPHAIFTSWEISFAAVEQSAPEAGNLLQPCAFLNKDDLGEPVSSGHKNNKNKQLDQKARKRYATKVLALLSTALDAIKDDPDPRYNATRVMGHYDTLPRAEAQLAEKLRAALDIDRGGTSPESHNYRKYLSDQLWEKSNCWILAEMNVSIPEDLASRYANHNPETRQYVTFSAGVAYARMGEIWEAFEMVDRLLDKMFIAKTKRPSWYTDGTIINCRASPVLLAHMALERKNRTLAVEMYLRLASKAKEQFSTAPGVYHMYLYTIASLYARMDMVPEAERYFAAVDGSPPH</sequence>
<dbReference type="Proteomes" id="UP001172101">
    <property type="component" value="Unassembled WGS sequence"/>
</dbReference>
<keyword evidence="3" id="KW-1185">Reference proteome</keyword>
<feature type="region of interest" description="Disordered" evidence="1">
    <location>
        <begin position="43"/>
        <end position="62"/>
    </location>
</feature>
<dbReference type="AlphaFoldDB" id="A0AA40DG19"/>
<proteinExistence type="predicted"/>
<gene>
    <name evidence="2" type="ORF">B0T26DRAFT_682191</name>
</gene>